<dbReference type="KEGG" id="hir:HETIRDRAFT_389239"/>
<sequence>MPPAPHAKHPPPTCAAQRQPHRPPRLLLARAYARPQPQPRPPHRASRPSRRRHGGGRGRRAHRRAHADPYAPPTLRLSHRLIVGARPTPTMPAVAAVMSSRTRAVAVTVAGGSYRYHMYAHPLVLSPSSSVTVEAPPFLNRAHTVSVPPRPPLPSQLHSSPAHKAS</sequence>
<evidence type="ECO:0000313" key="3">
    <source>
        <dbReference type="Proteomes" id="UP000030671"/>
    </source>
</evidence>
<evidence type="ECO:0000313" key="2">
    <source>
        <dbReference type="EMBL" id="ETW77643.1"/>
    </source>
</evidence>
<protein>
    <submittedName>
        <fullName evidence="2">Uncharacterized protein</fullName>
    </submittedName>
</protein>
<dbReference type="InParanoid" id="W4JVP7"/>
<dbReference type="HOGENOM" id="CLU_1602948_0_0_1"/>
<proteinExistence type="predicted"/>
<dbReference type="GeneID" id="20672398"/>
<name>W4JVP7_HETIT</name>
<feature type="region of interest" description="Disordered" evidence="1">
    <location>
        <begin position="144"/>
        <end position="166"/>
    </location>
</feature>
<feature type="region of interest" description="Disordered" evidence="1">
    <location>
        <begin position="1"/>
        <end position="73"/>
    </location>
</feature>
<dbReference type="AlphaFoldDB" id="W4JVP7"/>
<keyword evidence="3" id="KW-1185">Reference proteome</keyword>
<gene>
    <name evidence="2" type="ORF">HETIRDRAFT_389239</name>
</gene>
<dbReference type="EMBL" id="KI925463">
    <property type="protein sequence ID" value="ETW77643.1"/>
    <property type="molecule type" value="Genomic_DNA"/>
</dbReference>
<accession>W4JVP7</accession>
<feature type="compositionally biased region" description="Pro residues" evidence="1">
    <location>
        <begin position="1"/>
        <end position="13"/>
    </location>
</feature>
<feature type="compositionally biased region" description="Basic residues" evidence="1">
    <location>
        <begin position="41"/>
        <end position="65"/>
    </location>
</feature>
<dbReference type="Proteomes" id="UP000030671">
    <property type="component" value="Unassembled WGS sequence"/>
</dbReference>
<evidence type="ECO:0000256" key="1">
    <source>
        <dbReference type="SAM" id="MobiDB-lite"/>
    </source>
</evidence>
<dbReference type="RefSeq" id="XP_009551122.1">
    <property type="nucleotide sequence ID" value="XM_009552827.1"/>
</dbReference>
<reference evidence="2 3" key="1">
    <citation type="journal article" date="2012" name="New Phytol.">
        <title>Insight into trade-off between wood decay and parasitism from the genome of a fungal forest pathogen.</title>
        <authorList>
            <person name="Olson A."/>
            <person name="Aerts A."/>
            <person name="Asiegbu F."/>
            <person name="Belbahri L."/>
            <person name="Bouzid O."/>
            <person name="Broberg A."/>
            <person name="Canback B."/>
            <person name="Coutinho P.M."/>
            <person name="Cullen D."/>
            <person name="Dalman K."/>
            <person name="Deflorio G."/>
            <person name="van Diepen L.T."/>
            <person name="Dunand C."/>
            <person name="Duplessis S."/>
            <person name="Durling M."/>
            <person name="Gonthier P."/>
            <person name="Grimwood J."/>
            <person name="Fossdal C.G."/>
            <person name="Hansson D."/>
            <person name="Henrissat B."/>
            <person name="Hietala A."/>
            <person name="Himmelstrand K."/>
            <person name="Hoffmeister D."/>
            <person name="Hogberg N."/>
            <person name="James T.Y."/>
            <person name="Karlsson M."/>
            <person name="Kohler A."/>
            <person name="Kues U."/>
            <person name="Lee Y.H."/>
            <person name="Lin Y.C."/>
            <person name="Lind M."/>
            <person name="Lindquist E."/>
            <person name="Lombard V."/>
            <person name="Lucas S."/>
            <person name="Lunden K."/>
            <person name="Morin E."/>
            <person name="Murat C."/>
            <person name="Park J."/>
            <person name="Raffaello T."/>
            <person name="Rouze P."/>
            <person name="Salamov A."/>
            <person name="Schmutz J."/>
            <person name="Solheim H."/>
            <person name="Stahlberg J."/>
            <person name="Velez H."/>
            <person name="de Vries R.P."/>
            <person name="Wiebenga A."/>
            <person name="Woodward S."/>
            <person name="Yakovlev I."/>
            <person name="Garbelotto M."/>
            <person name="Martin F."/>
            <person name="Grigoriev I.V."/>
            <person name="Stenlid J."/>
        </authorList>
    </citation>
    <scope>NUCLEOTIDE SEQUENCE [LARGE SCALE GENOMIC DNA]</scope>
    <source>
        <strain evidence="2 3">TC 32-1</strain>
    </source>
</reference>
<organism evidence="2 3">
    <name type="scientific">Heterobasidion irregulare (strain TC 32-1)</name>
    <dbReference type="NCBI Taxonomy" id="747525"/>
    <lineage>
        <taxon>Eukaryota</taxon>
        <taxon>Fungi</taxon>
        <taxon>Dikarya</taxon>
        <taxon>Basidiomycota</taxon>
        <taxon>Agaricomycotina</taxon>
        <taxon>Agaricomycetes</taxon>
        <taxon>Russulales</taxon>
        <taxon>Bondarzewiaceae</taxon>
        <taxon>Heterobasidion</taxon>
        <taxon>Heterobasidion annosum species complex</taxon>
    </lineage>
</organism>